<organism evidence="2 3">
    <name type="scientific">Pleurodeles waltl</name>
    <name type="common">Iberian ribbed newt</name>
    <dbReference type="NCBI Taxonomy" id="8319"/>
    <lineage>
        <taxon>Eukaryota</taxon>
        <taxon>Metazoa</taxon>
        <taxon>Chordata</taxon>
        <taxon>Craniata</taxon>
        <taxon>Vertebrata</taxon>
        <taxon>Euteleostomi</taxon>
        <taxon>Amphibia</taxon>
        <taxon>Batrachia</taxon>
        <taxon>Caudata</taxon>
        <taxon>Salamandroidea</taxon>
        <taxon>Salamandridae</taxon>
        <taxon>Pleurodelinae</taxon>
        <taxon>Pleurodeles</taxon>
    </lineage>
</organism>
<comment type="caution">
    <text evidence="2">The sequence shown here is derived from an EMBL/GenBank/DDBJ whole genome shotgun (WGS) entry which is preliminary data.</text>
</comment>
<keyword evidence="1" id="KW-0812">Transmembrane</keyword>
<feature type="transmembrane region" description="Helical" evidence="1">
    <location>
        <begin position="123"/>
        <end position="145"/>
    </location>
</feature>
<proteinExistence type="predicted"/>
<dbReference type="EMBL" id="JANPWB010000001">
    <property type="protein sequence ID" value="KAJ1216534.1"/>
    <property type="molecule type" value="Genomic_DNA"/>
</dbReference>
<keyword evidence="1" id="KW-0472">Membrane</keyword>
<evidence type="ECO:0000256" key="1">
    <source>
        <dbReference type="SAM" id="Phobius"/>
    </source>
</evidence>
<keyword evidence="1" id="KW-1133">Transmembrane helix</keyword>
<evidence type="ECO:0000313" key="2">
    <source>
        <dbReference type="EMBL" id="KAJ1216534.1"/>
    </source>
</evidence>
<sequence length="175" mass="17260">MEGEMLTSTHPMRNQDAMEPELQILPAFIFLLLYQEHERRRRRPRGASGGCVLASGAGGGSVLGSGAGGGGVLGSGAGGVGVLNSGAGGGGVLGSGAGGGVVLGSGAGGSGVHRADFPQTCRFYCGGLSVLWLLATLAALVLGALQKPVTTGTTGPADFVAEVLGRDLERQALGE</sequence>
<protein>
    <submittedName>
        <fullName evidence="2">Uncharacterized protein</fullName>
    </submittedName>
</protein>
<gene>
    <name evidence="2" type="ORF">NDU88_004135</name>
</gene>
<accession>A0AAV7WXA8</accession>
<name>A0AAV7WXA8_PLEWA</name>
<evidence type="ECO:0000313" key="3">
    <source>
        <dbReference type="Proteomes" id="UP001066276"/>
    </source>
</evidence>
<dbReference type="AlphaFoldDB" id="A0AAV7WXA8"/>
<dbReference type="Proteomes" id="UP001066276">
    <property type="component" value="Chromosome 1_1"/>
</dbReference>
<keyword evidence="3" id="KW-1185">Reference proteome</keyword>
<reference evidence="2" key="1">
    <citation type="journal article" date="2022" name="bioRxiv">
        <title>Sequencing and chromosome-scale assembly of the giantPleurodeles waltlgenome.</title>
        <authorList>
            <person name="Brown T."/>
            <person name="Elewa A."/>
            <person name="Iarovenko S."/>
            <person name="Subramanian E."/>
            <person name="Araus A.J."/>
            <person name="Petzold A."/>
            <person name="Susuki M."/>
            <person name="Suzuki K.-i.T."/>
            <person name="Hayashi T."/>
            <person name="Toyoda A."/>
            <person name="Oliveira C."/>
            <person name="Osipova E."/>
            <person name="Leigh N.D."/>
            <person name="Simon A."/>
            <person name="Yun M.H."/>
        </authorList>
    </citation>
    <scope>NUCLEOTIDE SEQUENCE</scope>
    <source>
        <strain evidence="2">20211129_DDA</strain>
        <tissue evidence="2">Liver</tissue>
    </source>
</reference>